<organism evidence="1">
    <name type="scientific">uncultured Caudovirales phage</name>
    <dbReference type="NCBI Taxonomy" id="2100421"/>
    <lineage>
        <taxon>Viruses</taxon>
        <taxon>Duplodnaviria</taxon>
        <taxon>Heunggongvirae</taxon>
        <taxon>Uroviricota</taxon>
        <taxon>Caudoviricetes</taxon>
        <taxon>Peduoviridae</taxon>
        <taxon>Maltschvirus</taxon>
        <taxon>Maltschvirus maltsch</taxon>
    </lineage>
</organism>
<dbReference type="EMBL" id="LR796222">
    <property type="protein sequence ID" value="CAB4128467.1"/>
    <property type="molecule type" value="Genomic_DNA"/>
</dbReference>
<gene>
    <name evidence="1" type="ORF">UFOVP105_42</name>
</gene>
<proteinExistence type="predicted"/>
<evidence type="ECO:0000313" key="1">
    <source>
        <dbReference type="EMBL" id="CAB4128467.1"/>
    </source>
</evidence>
<sequence>MVKSKFSKEKILLTITELKEQTDKLFLEFCEIYGDDDSKTKEVYYSCETLNILIGRLNPAPIKQYKKIGASKILKNINHK</sequence>
<accession>A0A6J5L5L6</accession>
<reference evidence="1" key="1">
    <citation type="submission" date="2020-04" db="EMBL/GenBank/DDBJ databases">
        <authorList>
            <person name="Chiriac C."/>
            <person name="Salcher M."/>
            <person name="Ghai R."/>
            <person name="Kavagutti S V."/>
        </authorList>
    </citation>
    <scope>NUCLEOTIDE SEQUENCE</scope>
</reference>
<protein>
    <submittedName>
        <fullName evidence="1">Uncharacterized protein</fullName>
    </submittedName>
</protein>
<name>A0A6J5L5L6_9CAUD</name>